<feature type="region of interest" description="Disordered" evidence="1">
    <location>
        <begin position="1"/>
        <end position="22"/>
    </location>
</feature>
<organism evidence="2 3">
    <name type="scientific">Forsythia ovata</name>
    <dbReference type="NCBI Taxonomy" id="205694"/>
    <lineage>
        <taxon>Eukaryota</taxon>
        <taxon>Viridiplantae</taxon>
        <taxon>Streptophyta</taxon>
        <taxon>Embryophyta</taxon>
        <taxon>Tracheophyta</taxon>
        <taxon>Spermatophyta</taxon>
        <taxon>Magnoliopsida</taxon>
        <taxon>eudicotyledons</taxon>
        <taxon>Gunneridae</taxon>
        <taxon>Pentapetalae</taxon>
        <taxon>asterids</taxon>
        <taxon>lamiids</taxon>
        <taxon>Lamiales</taxon>
        <taxon>Oleaceae</taxon>
        <taxon>Forsythieae</taxon>
        <taxon>Forsythia</taxon>
    </lineage>
</organism>
<dbReference type="Proteomes" id="UP001604277">
    <property type="component" value="Unassembled WGS sequence"/>
</dbReference>
<protein>
    <submittedName>
        <fullName evidence="2">Uncharacterized protein</fullName>
    </submittedName>
</protein>
<evidence type="ECO:0000313" key="3">
    <source>
        <dbReference type="Proteomes" id="UP001604277"/>
    </source>
</evidence>
<accession>A0ABD1T5V8</accession>
<dbReference type="EMBL" id="JBFOLJ010000009">
    <property type="protein sequence ID" value="KAL2508123.1"/>
    <property type="molecule type" value="Genomic_DNA"/>
</dbReference>
<dbReference type="AlphaFoldDB" id="A0ABD1T5V8"/>
<evidence type="ECO:0000256" key="1">
    <source>
        <dbReference type="SAM" id="MobiDB-lite"/>
    </source>
</evidence>
<keyword evidence="3" id="KW-1185">Reference proteome</keyword>
<sequence length="106" mass="11729">MKKKILDDLMEKSGKEENMTEEKSRKWLTKKVKASTPSARLRAPLHDLLLQDPSRLSLPKSVVVRNVGKQGSGFKAILKRALQMAALHGILHGLSISIKVMISSSP</sequence>
<proteinExistence type="predicted"/>
<name>A0ABD1T5V8_9LAMI</name>
<gene>
    <name evidence="2" type="ORF">Fot_31770</name>
</gene>
<evidence type="ECO:0000313" key="2">
    <source>
        <dbReference type="EMBL" id="KAL2508123.1"/>
    </source>
</evidence>
<reference evidence="3" key="1">
    <citation type="submission" date="2024-07" db="EMBL/GenBank/DDBJ databases">
        <title>Two chromosome-level genome assemblies of Korean endemic species Abeliophyllum distichum and Forsythia ovata (Oleaceae).</title>
        <authorList>
            <person name="Jang H."/>
        </authorList>
    </citation>
    <scope>NUCLEOTIDE SEQUENCE [LARGE SCALE GENOMIC DNA]</scope>
</reference>
<comment type="caution">
    <text evidence="2">The sequence shown here is derived from an EMBL/GenBank/DDBJ whole genome shotgun (WGS) entry which is preliminary data.</text>
</comment>